<name>A0A917BFQ7_9ACTN</name>
<dbReference type="PANTHER" id="PTHR30399">
    <property type="entry name" value="UNCHARACTERIZED PROTEIN YGJP"/>
    <property type="match status" value="1"/>
</dbReference>
<dbReference type="InterPro" id="IPR002725">
    <property type="entry name" value="YgjP-like_metallopeptidase"/>
</dbReference>
<organism evidence="3 4">
    <name type="scientific">Marmoricola endophyticus</name>
    <dbReference type="NCBI Taxonomy" id="2040280"/>
    <lineage>
        <taxon>Bacteria</taxon>
        <taxon>Bacillati</taxon>
        <taxon>Actinomycetota</taxon>
        <taxon>Actinomycetes</taxon>
        <taxon>Propionibacteriales</taxon>
        <taxon>Nocardioidaceae</taxon>
        <taxon>Marmoricola</taxon>
    </lineage>
</organism>
<keyword evidence="3" id="KW-0378">Hydrolase</keyword>
<dbReference type="Proteomes" id="UP000649179">
    <property type="component" value="Unassembled WGS sequence"/>
</dbReference>
<accession>A0A917BFQ7</accession>
<evidence type="ECO:0000313" key="4">
    <source>
        <dbReference type="Proteomes" id="UP000649179"/>
    </source>
</evidence>
<reference evidence="3" key="1">
    <citation type="journal article" date="2014" name="Int. J. Syst. Evol. Microbiol.">
        <title>Complete genome sequence of Corynebacterium casei LMG S-19264T (=DSM 44701T), isolated from a smear-ripened cheese.</title>
        <authorList>
            <consortium name="US DOE Joint Genome Institute (JGI-PGF)"/>
            <person name="Walter F."/>
            <person name="Albersmeier A."/>
            <person name="Kalinowski J."/>
            <person name="Ruckert C."/>
        </authorList>
    </citation>
    <scope>NUCLEOTIDE SEQUENCE</scope>
    <source>
        <strain evidence="3">CGMCC 1.16067</strain>
    </source>
</reference>
<sequence>MADMDDPTLPFSPANDDPSSPRVEVRRSARRSRTVSARMEQRSDGEVMVLMIPARASLEEERRWTEDMLAKLLAKRRTGRAAGVDLDRRAQALADQYDLPRPTSVRWVTNQEHRWGSCTPARGTIRISHRLQDVPGYVLDSVLVHELAHLVEPHHGPRFRALAERFPRTERATGYLEALATSAGWPDDAGDDVEGE</sequence>
<dbReference type="Pfam" id="PF01863">
    <property type="entry name" value="YgjP-like"/>
    <property type="match status" value="1"/>
</dbReference>
<keyword evidence="4" id="KW-1185">Reference proteome</keyword>
<feature type="domain" description="YgjP-like metallopeptidase" evidence="2">
    <location>
        <begin position="79"/>
        <end position="171"/>
    </location>
</feature>
<reference evidence="3" key="2">
    <citation type="submission" date="2020-09" db="EMBL/GenBank/DDBJ databases">
        <authorList>
            <person name="Sun Q."/>
            <person name="Zhou Y."/>
        </authorList>
    </citation>
    <scope>NUCLEOTIDE SEQUENCE</scope>
    <source>
        <strain evidence="3">CGMCC 1.16067</strain>
    </source>
</reference>
<dbReference type="PANTHER" id="PTHR30399:SF1">
    <property type="entry name" value="UTP PYROPHOSPHATASE"/>
    <property type="match status" value="1"/>
</dbReference>
<feature type="region of interest" description="Disordered" evidence="1">
    <location>
        <begin position="1"/>
        <end position="40"/>
    </location>
</feature>
<protein>
    <submittedName>
        <fullName evidence="3">Metal-dependent hydrolase</fullName>
    </submittedName>
</protein>
<dbReference type="InterPro" id="IPR053136">
    <property type="entry name" value="UTP_pyrophosphatase-like"/>
</dbReference>
<gene>
    <name evidence="3" type="ORF">GCM10011519_14150</name>
</gene>
<evidence type="ECO:0000259" key="2">
    <source>
        <dbReference type="Pfam" id="PF01863"/>
    </source>
</evidence>
<dbReference type="Gene3D" id="3.30.2010.10">
    <property type="entry name" value="Metalloproteases ('zincins'), catalytic domain"/>
    <property type="match status" value="1"/>
</dbReference>
<comment type="caution">
    <text evidence="3">The sequence shown here is derived from an EMBL/GenBank/DDBJ whole genome shotgun (WGS) entry which is preliminary data.</text>
</comment>
<dbReference type="EMBL" id="BMKQ01000001">
    <property type="protein sequence ID" value="GGF41509.1"/>
    <property type="molecule type" value="Genomic_DNA"/>
</dbReference>
<dbReference type="CDD" id="cd07344">
    <property type="entry name" value="M48_yhfN_like"/>
    <property type="match status" value="1"/>
</dbReference>
<evidence type="ECO:0000256" key="1">
    <source>
        <dbReference type="SAM" id="MobiDB-lite"/>
    </source>
</evidence>
<dbReference type="GO" id="GO:0016787">
    <property type="term" value="F:hydrolase activity"/>
    <property type="evidence" value="ECO:0007669"/>
    <property type="project" value="UniProtKB-KW"/>
</dbReference>
<proteinExistence type="predicted"/>
<evidence type="ECO:0000313" key="3">
    <source>
        <dbReference type="EMBL" id="GGF41509.1"/>
    </source>
</evidence>
<dbReference type="AlphaFoldDB" id="A0A917BFQ7"/>